<name>A0A7W6K9M2_9SPHI</name>
<organism evidence="2 3">
    <name type="scientific">Pedobacter zeae</name>
    <dbReference type="NCBI Taxonomy" id="1737356"/>
    <lineage>
        <taxon>Bacteria</taxon>
        <taxon>Pseudomonadati</taxon>
        <taxon>Bacteroidota</taxon>
        <taxon>Sphingobacteriia</taxon>
        <taxon>Sphingobacteriales</taxon>
        <taxon>Sphingobacteriaceae</taxon>
        <taxon>Pedobacter</taxon>
    </lineage>
</organism>
<dbReference type="AlphaFoldDB" id="A0A7W6K9M2"/>
<evidence type="ECO:0000313" key="4">
    <source>
        <dbReference type="Proteomes" id="UP000642938"/>
    </source>
</evidence>
<evidence type="ECO:0000313" key="1">
    <source>
        <dbReference type="EMBL" id="GGG97330.1"/>
    </source>
</evidence>
<evidence type="ECO:0000313" key="2">
    <source>
        <dbReference type="EMBL" id="MBB4107743.1"/>
    </source>
</evidence>
<reference evidence="4" key="2">
    <citation type="journal article" date="2019" name="Int. J. Syst. Evol. Microbiol.">
        <title>The Global Catalogue of Microorganisms (GCM) 10K type strain sequencing project: providing services to taxonomists for standard genome sequencing and annotation.</title>
        <authorList>
            <consortium name="The Broad Institute Genomics Platform"/>
            <consortium name="The Broad Institute Genome Sequencing Center for Infectious Disease"/>
            <person name="Wu L."/>
            <person name="Ma J."/>
        </authorList>
    </citation>
    <scope>NUCLEOTIDE SEQUENCE [LARGE SCALE GENOMIC DNA]</scope>
    <source>
        <strain evidence="4">CGMCC 1.15287</strain>
    </source>
</reference>
<reference evidence="1" key="4">
    <citation type="submission" date="2024-05" db="EMBL/GenBank/DDBJ databases">
        <authorList>
            <person name="Sun Q."/>
            <person name="Zhou Y."/>
        </authorList>
    </citation>
    <scope>NUCLEOTIDE SEQUENCE</scope>
    <source>
        <strain evidence="1">CGMCC 1.15287</strain>
    </source>
</reference>
<reference evidence="1" key="1">
    <citation type="journal article" date="2014" name="Int. J. Syst. Evol. Microbiol.">
        <title>Complete genome of a new Firmicutes species belonging to the dominant human colonic microbiota ('Ruminococcus bicirculans') reveals two chromosomes and a selective capacity to utilize plant glucans.</title>
        <authorList>
            <consortium name="NISC Comparative Sequencing Program"/>
            <person name="Wegmann U."/>
            <person name="Louis P."/>
            <person name="Goesmann A."/>
            <person name="Henrissat B."/>
            <person name="Duncan S.H."/>
            <person name="Flint H.J."/>
        </authorList>
    </citation>
    <scope>NUCLEOTIDE SEQUENCE</scope>
    <source>
        <strain evidence="1">CGMCC 1.15287</strain>
    </source>
</reference>
<dbReference type="Proteomes" id="UP000532273">
    <property type="component" value="Unassembled WGS sequence"/>
</dbReference>
<gene>
    <name evidence="1" type="ORF">GCM10007422_09110</name>
    <name evidence="2" type="ORF">GGQ60_001724</name>
</gene>
<dbReference type="EMBL" id="JACIEF010000002">
    <property type="protein sequence ID" value="MBB4107743.1"/>
    <property type="molecule type" value="Genomic_DNA"/>
</dbReference>
<reference evidence="2 3" key="3">
    <citation type="submission" date="2020-08" db="EMBL/GenBank/DDBJ databases">
        <title>Genomic Encyclopedia of Type Strains, Phase IV (KMG-IV): sequencing the most valuable type-strain genomes for metagenomic binning, comparative biology and taxonomic classification.</title>
        <authorList>
            <person name="Goeker M."/>
        </authorList>
    </citation>
    <scope>NUCLEOTIDE SEQUENCE [LARGE SCALE GENOMIC DNA]</scope>
    <source>
        <strain evidence="2 3">DSM 100774</strain>
    </source>
</reference>
<dbReference type="RefSeq" id="WP_183762235.1">
    <property type="nucleotide sequence ID" value="NZ_BMHZ01000001.1"/>
</dbReference>
<accession>A0A7W6K9M2</accession>
<dbReference type="EMBL" id="BMHZ01000001">
    <property type="protein sequence ID" value="GGG97330.1"/>
    <property type="molecule type" value="Genomic_DNA"/>
</dbReference>
<proteinExistence type="predicted"/>
<protein>
    <submittedName>
        <fullName evidence="2">Uncharacterized protein</fullName>
    </submittedName>
</protein>
<sequence>MYNSAKIKECLAGIVGISQVYGTQYPTLDPKLTTGFMFDLHEVHPLIEMENLVSSYRSAKQLGYLQWDITKTYSAKTRVLKVSTAYESLTDNNTGNDPAIDTDNWKVIDVLSEQLLLSIDSSIDKLVQSVFIQKKINSLVKTIVDDFRLYDGRGDMTNKNANVGRFVGFKMMLHQGQDLVVNLPRISFQFDTECPDLKLYLYNTSQSEFVKVIPINYNQRGVVKWFDLNDENAISLGAFADGDYIIGYYEEDLAPGAQSIKKETNLVDPKLCGSCNGADYKLFATRSNYLDLQPFYVDNANLAGTDLWNEAHEVYVEKNNFGMNIQFSVNCDLSDFICRNKIVFAEALSLQAAADILKHMQFSSLDNQQLLKLKSNINYALNGSKENYNIGLYKELSKAIDALDFDLSNLNSICLPCNERPQLGRRVM</sequence>
<keyword evidence="4" id="KW-1185">Reference proteome</keyword>
<evidence type="ECO:0000313" key="3">
    <source>
        <dbReference type="Proteomes" id="UP000532273"/>
    </source>
</evidence>
<dbReference type="Proteomes" id="UP000642938">
    <property type="component" value="Unassembled WGS sequence"/>
</dbReference>
<comment type="caution">
    <text evidence="2">The sequence shown here is derived from an EMBL/GenBank/DDBJ whole genome shotgun (WGS) entry which is preliminary data.</text>
</comment>